<dbReference type="InterPro" id="IPR021731">
    <property type="entry name" value="AMIN_dom"/>
</dbReference>
<accession>A0A4R2PQ33</accession>
<evidence type="ECO:0000256" key="4">
    <source>
        <dbReference type="SAM" id="SignalP"/>
    </source>
</evidence>
<name>A0A4R2PQ33_RHOSA</name>
<evidence type="ECO:0000313" key="7">
    <source>
        <dbReference type="Proteomes" id="UP000295399"/>
    </source>
</evidence>
<evidence type="ECO:0000256" key="2">
    <source>
        <dbReference type="ARBA" id="ARBA00011901"/>
    </source>
</evidence>
<dbReference type="Gene3D" id="2.60.40.3500">
    <property type="match status" value="1"/>
</dbReference>
<dbReference type="Gene3D" id="3.40.630.40">
    <property type="entry name" value="Zn-dependent exopeptidases"/>
    <property type="match status" value="1"/>
</dbReference>
<keyword evidence="7" id="KW-1185">Reference proteome</keyword>
<dbReference type="SMART" id="SM00646">
    <property type="entry name" value="Ami_3"/>
    <property type="match status" value="1"/>
</dbReference>
<dbReference type="SUPFAM" id="SSF53187">
    <property type="entry name" value="Zn-dependent exopeptidases"/>
    <property type="match status" value="1"/>
</dbReference>
<dbReference type="GO" id="GO:0008745">
    <property type="term" value="F:N-acetylmuramoyl-L-alanine amidase activity"/>
    <property type="evidence" value="ECO:0007669"/>
    <property type="project" value="UniProtKB-EC"/>
</dbReference>
<feature type="signal peptide" evidence="4">
    <location>
        <begin position="1"/>
        <end position="24"/>
    </location>
</feature>
<comment type="caution">
    <text evidence="6">The sequence shown here is derived from an EMBL/GenBank/DDBJ whole genome shotgun (WGS) entry which is preliminary data.</text>
</comment>
<dbReference type="InterPro" id="IPR050695">
    <property type="entry name" value="N-acetylmuramoyl_amidase_3"/>
</dbReference>
<evidence type="ECO:0000256" key="1">
    <source>
        <dbReference type="ARBA" id="ARBA00001561"/>
    </source>
</evidence>
<dbReference type="Proteomes" id="UP000295399">
    <property type="component" value="Unassembled WGS sequence"/>
</dbReference>
<dbReference type="CDD" id="cd02696">
    <property type="entry name" value="MurNAc-LAA"/>
    <property type="match status" value="1"/>
</dbReference>
<dbReference type="InterPro" id="IPR002508">
    <property type="entry name" value="MurNAc-LAA_cat"/>
</dbReference>
<dbReference type="EC" id="3.5.1.28" evidence="2"/>
<dbReference type="PANTHER" id="PTHR30404">
    <property type="entry name" value="N-ACETYLMURAMOYL-L-ALANINE AMIDASE"/>
    <property type="match status" value="1"/>
</dbReference>
<dbReference type="Pfam" id="PF11741">
    <property type="entry name" value="AMIN"/>
    <property type="match status" value="1"/>
</dbReference>
<dbReference type="GO" id="GO:0030288">
    <property type="term" value="C:outer membrane-bounded periplasmic space"/>
    <property type="evidence" value="ECO:0007669"/>
    <property type="project" value="TreeGrafter"/>
</dbReference>
<keyword evidence="3" id="KW-0378">Hydrolase</keyword>
<feature type="chain" id="PRO_5020893943" description="N-acetylmuramoyl-L-alanine amidase" evidence="4">
    <location>
        <begin position="25"/>
        <end position="400"/>
    </location>
</feature>
<dbReference type="OrthoDB" id="9806267at2"/>
<dbReference type="Pfam" id="PF01520">
    <property type="entry name" value="Amidase_3"/>
    <property type="match status" value="1"/>
</dbReference>
<dbReference type="FunCoup" id="A0A4R2PQ33">
    <property type="interactions" value="150"/>
</dbReference>
<sequence length="400" mass="43682">MMVPALMLATFAVALFGAAGPALGAEPRVVGLRVGENGDRTRFVIDLDRKLDAEVFTLADPYRLVVNLPEVTFDITGPGQADGRGLIREYRYGLFKPGTSRVVLDLAGPATLDKFFTLSPSGRYGYRLVFDLTETSRQAFIDHVAERRAQNGAGPRRDPVQVPAMGADDGGKPVVVIDPGHGGTDPGTIGVLGRPEKTVVLGIAKTIRDRLEKSGRYEVHLTRDRDIFHSLRNRIRIAHEHQADLFISVHADALDNRNVRGATVYTLSETASDREAAALARKENKADLIGGIDLNTEAPEVAPILIDLAQRRSMNQSARLASFLVGELKQRHVVRTNTHRFAGFVVLKSPEVPSILLETGYLSNPRDARLLESRNGRARVAEAVARAVDSYFDTANATDF</sequence>
<gene>
    <name evidence="6" type="ORF">EV659_102278</name>
</gene>
<evidence type="ECO:0000313" key="6">
    <source>
        <dbReference type="EMBL" id="TCP37870.1"/>
    </source>
</evidence>
<reference evidence="6 7" key="1">
    <citation type="submission" date="2019-03" db="EMBL/GenBank/DDBJ databases">
        <title>Genomic Encyclopedia of Type Strains, Phase IV (KMG-IV): sequencing the most valuable type-strain genomes for metagenomic binning, comparative biology and taxonomic classification.</title>
        <authorList>
            <person name="Goeker M."/>
        </authorList>
    </citation>
    <scope>NUCLEOTIDE SEQUENCE [LARGE SCALE GENOMIC DNA]</scope>
    <source>
        <strain evidence="6 7">DSM 2132</strain>
    </source>
</reference>
<dbReference type="PANTHER" id="PTHR30404:SF0">
    <property type="entry name" value="N-ACETYLMURAMOYL-L-ALANINE AMIDASE AMIC"/>
    <property type="match status" value="1"/>
</dbReference>
<comment type="catalytic activity">
    <reaction evidence="1">
        <text>Hydrolyzes the link between N-acetylmuramoyl residues and L-amino acid residues in certain cell-wall glycopeptides.</text>
        <dbReference type="EC" id="3.5.1.28"/>
    </reaction>
</comment>
<dbReference type="AlphaFoldDB" id="A0A4R2PQ33"/>
<evidence type="ECO:0000259" key="5">
    <source>
        <dbReference type="SMART" id="SM00646"/>
    </source>
</evidence>
<feature type="domain" description="MurNAc-LAA" evidence="5">
    <location>
        <begin position="235"/>
        <end position="389"/>
    </location>
</feature>
<protein>
    <recommendedName>
        <fullName evidence="2">N-acetylmuramoyl-L-alanine amidase</fullName>
        <ecNumber evidence="2">3.5.1.28</ecNumber>
    </recommendedName>
</protein>
<keyword evidence="4" id="KW-0732">Signal</keyword>
<dbReference type="EMBL" id="SLXO01000002">
    <property type="protein sequence ID" value="TCP37870.1"/>
    <property type="molecule type" value="Genomic_DNA"/>
</dbReference>
<dbReference type="GO" id="GO:0009253">
    <property type="term" value="P:peptidoglycan catabolic process"/>
    <property type="evidence" value="ECO:0007669"/>
    <property type="project" value="InterPro"/>
</dbReference>
<organism evidence="6 7">
    <name type="scientific">Rhodothalassium salexigens DSM 2132</name>
    <dbReference type="NCBI Taxonomy" id="1188247"/>
    <lineage>
        <taxon>Bacteria</taxon>
        <taxon>Pseudomonadati</taxon>
        <taxon>Pseudomonadota</taxon>
        <taxon>Alphaproteobacteria</taxon>
        <taxon>Rhodothalassiales</taxon>
        <taxon>Rhodothalassiaceae</taxon>
        <taxon>Rhodothalassium</taxon>
    </lineage>
</organism>
<proteinExistence type="predicted"/>
<dbReference type="InParanoid" id="A0A4R2PQ33"/>
<evidence type="ECO:0000256" key="3">
    <source>
        <dbReference type="ARBA" id="ARBA00022801"/>
    </source>
</evidence>